<evidence type="ECO:0000313" key="1">
    <source>
        <dbReference type="EMBL" id="OAH99114.1"/>
    </source>
</evidence>
<proteinExistence type="predicted"/>
<reference evidence="1 2" key="1">
    <citation type="submission" date="2016-03" db="EMBL/GenBank/DDBJ databases">
        <authorList>
            <person name="Ploux O."/>
        </authorList>
    </citation>
    <scope>NUCLEOTIDE SEQUENCE [LARGE SCALE GENOMIC DNA]</scope>
    <source>
        <strain evidence="1 2">R-45371</strain>
    </source>
</reference>
<dbReference type="Proteomes" id="UP000077763">
    <property type="component" value="Unassembled WGS sequence"/>
</dbReference>
<organism evidence="1 2">
    <name type="scientific">Methylomonas methanica</name>
    <dbReference type="NCBI Taxonomy" id="421"/>
    <lineage>
        <taxon>Bacteria</taxon>
        <taxon>Pseudomonadati</taxon>
        <taxon>Pseudomonadota</taxon>
        <taxon>Gammaproteobacteria</taxon>
        <taxon>Methylococcales</taxon>
        <taxon>Methylococcaceae</taxon>
        <taxon>Methylomonas</taxon>
    </lineage>
</organism>
<gene>
    <name evidence="1" type="ORF">A1353_21095</name>
</gene>
<evidence type="ECO:0000313" key="2">
    <source>
        <dbReference type="Proteomes" id="UP000077763"/>
    </source>
</evidence>
<dbReference type="AlphaFoldDB" id="A0A177M172"/>
<sequence>MEQKPQPTDALPLVSCTLWILATEDGSMRLNIAKTVIAAVLLVGATQANASVVTDAASDYLATYFGSKTGDLDVISASVTYNPTSDIFHFESTFAGNVGGSPSGFYIWGFDRGAGTGRFTANGLPNVLFDSVVRFNMDGSGAVNLLAPTSGSTVLAAGTATIQGNQLIADIAGSLLPSTGFTKSSYTWNLWPRDGALAGGFGQISDFAPNLNNQAVQVVPLPGAFWLFGSMFALFRLAKRQTQALLAVVD</sequence>
<name>A0A177M172_METMH</name>
<dbReference type="EMBL" id="LUUH01000084">
    <property type="protein sequence ID" value="OAH99114.1"/>
    <property type="molecule type" value="Genomic_DNA"/>
</dbReference>
<accession>A0A177M172</accession>
<comment type="caution">
    <text evidence="1">The sequence shown here is derived from an EMBL/GenBank/DDBJ whole genome shotgun (WGS) entry which is preliminary data.</text>
</comment>
<protein>
    <submittedName>
        <fullName evidence="1">Uncharacterized protein</fullName>
    </submittedName>
</protein>